<dbReference type="GO" id="GO:0051536">
    <property type="term" value="F:iron-sulfur cluster binding"/>
    <property type="evidence" value="ECO:0007669"/>
    <property type="project" value="InterPro"/>
</dbReference>
<evidence type="ECO:0000256" key="1">
    <source>
        <dbReference type="SAM" id="MobiDB-lite"/>
    </source>
</evidence>
<dbReference type="Gene3D" id="3.10.20.30">
    <property type="match status" value="1"/>
</dbReference>
<dbReference type="PANTHER" id="PTHR42895">
    <property type="entry name" value="IRON-SULFUR CLUSTER-BINDING PROTEIN-RELATED"/>
    <property type="match status" value="1"/>
</dbReference>
<dbReference type="InterPro" id="IPR043129">
    <property type="entry name" value="ATPase_NBD"/>
</dbReference>
<keyword evidence="4" id="KW-1185">Reference proteome</keyword>
<name>A0A6M0JSA3_9GAMM</name>
<dbReference type="Pfam" id="PF14574">
    <property type="entry name" value="RACo_C_ter"/>
    <property type="match status" value="1"/>
</dbReference>
<dbReference type="SUPFAM" id="SSF53067">
    <property type="entry name" value="Actin-like ATPase domain"/>
    <property type="match status" value="1"/>
</dbReference>
<proteinExistence type="predicted"/>
<dbReference type="InterPro" id="IPR027980">
    <property type="entry name" value="RACo_C"/>
</dbReference>
<dbReference type="Proteomes" id="UP000483379">
    <property type="component" value="Unassembled WGS sequence"/>
</dbReference>
<dbReference type="InterPro" id="IPR012675">
    <property type="entry name" value="Beta-grasp_dom_sf"/>
</dbReference>
<dbReference type="RefSeq" id="WP_164450464.1">
    <property type="nucleotide sequence ID" value="NZ_JAAIJQ010000002.1"/>
</dbReference>
<comment type="caution">
    <text evidence="3">The sequence shown here is derived from an EMBL/GenBank/DDBJ whole genome shotgun (WGS) entry which is preliminary data.</text>
</comment>
<protein>
    <submittedName>
        <fullName evidence="3">DUF4445 domain-containing protein</fullName>
    </submittedName>
</protein>
<dbReference type="PANTHER" id="PTHR42895:SF2">
    <property type="entry name" value="IRON-SULFUR CLUSTER PROTEIN"/>
    <property type="match status" value="1"/>
</dbReference>
<dbReference type="InterPro" id="IPR041414">
    <property type="entry name" value="Raco-like_middle"/>
</dbReference>
<organism evidence="3 4">
    <name type="scientific">Thiorhodococcus minor</name>
    <dbReference type="NCBI Taxonomy" id="57489"/>
    <lineage>
        <taxon>Bacteria</taxon>
        <taxon>Pseudomonadati</taxon>
        <taxon>Pseudomonadota</taxon>
        <taxon>Gammaproteobacteria</taxon>
        <taxon>Chromatiales</taxon>
        <taxon>Chromatiaceae</taxon>
        <taxon>Thiorhodococcus</taxon>
    </lineage>
</organism>
<reference evidence="3 4" key="1">
    <citation type="submission" date="2020-02" db="EMBL/GenBank/DDBJ databases">
        <title>Genome sequences of Thiorhodococcus mannitoliphagus and Thiorhodococcus minor, purple sulfur photosynthetic bacteria in the gammaproteobacterial family, Chromatiaceae.</title>
        <authorList>
            <person name="Aviles F.A."/>
            <person name="Meyer T.E."/>
            <person name="Kyndt J.A."/>
        </authorList>
    </citation>
    <scope>NUCLEOTIDE SEQUENCE [LARGE SCALE GENOMIC DNA]</scope>
    <source>
        <strain evidence="3 4">DSM 11518</strain>
    </source>
</reference>
<dbReference type="InterPro" id="IPR036010">
    <property type="entry name" value="2Fe-2S_ferredoxin-like_sf"/>
</dbReference>
<dbReference type="EMBL" id="JAAIJQ010000002">
    <property type="protein sequence ID" value="NEV60418.1"/>
    <property type="molecule type" value="Genomic_DNA"/>
</dbReference>
<evidence type="ECO:0000259" key="2">
    <source>
        <dbReference type="PROSITE" id="PS51085"/>
    </source>
</evidence>
<evidence type="ECO:0000313" key="4">
    <source>
        <dbReference type="Proteomes" id="UP000483379"/>
    </source>
</evidence>
<accession>A0A6M0JSA3</accession>
<dbReference type="InterPro" id="IPR052911">
    <property type="entry name" value="Corrinoid_activation_enz"/>
</dbReference>
<feature type="domain" description="2Fe-2S ferredoxin-type" evidence="2">
    <location>
        <begin position="10"/>
        <end position="105"/>
    </location>
</feature>
<sequence length="558" mass="58942">MTQVTFIDMPKLSVITEESAPQCLAFEPGPSLMALLQTAWLPVRSGCHNSGACGLCRVRVIRGDAGQASLAETLHLDSGNLAAGERLACQIFPNADLEVEILAPARAFEPRPMHSLTRDDNPSPSMQRPCRPSPGADDRLGIAVDLGTTMLRLSLCDLGSGERLADCAGVNPQLSSGLDVLSRLQSAVESPDARARLSQSVVAAIGTGIWDMMMHTRVPLARIQRLSIVGNTAMLALLTSNRIEQQLRPQHWDQPGAALTYDADTWSLAWGLAPDTEIELVPPLGGFVGSDLLAAALAARLDANAAPALLIDFGTNSELALWDGEHLHVTAAAGGPAFEGSGISCGWPAERGAITRVRPGDEDRLAFEVIGGGEPRGLCGSGLVDLIALLLRRRQLSAIGGFASAIPARGFQLRDAAMTAPPIRSPLTLTKADVDSFQRAKAAIGAGIQALLDSAQLPAGSLRQLWIAGAFGAALDLENARSIGLLPALDDARCHFAEGAALLGCEQILLDRAAAAQGKRLRDRIRLINLAQYPAFETAFMAHLYLRPQTESAAAFAP</sequence>
<evidence type="ECO:0000313" key="3">
    <source>
        <dbReference type="EMBL" id="NEV60418.1"/>
    </source>
</evidence>
<gene>
    <name evidence="3" type="ORF">G3446_00670</name>
</gene>
<feature type="compositionally biased region" description="Basic and acidic residues" evidence="1">
    <location>
        <begin position="110"/>
        <end position="121"/>
    </location>
</feature>
<dbReference type="AlphaFoldDB" id="A0A6M0JSA3"/>
<dbReference type="InterPro" id="IPR001041">
    <property type="entry name" value="2Fe-2S_ferredoxin-type"/>
</dbReference>
<feature type="region of interest" description="Disordered" evidence="1">
    <location>
        <begin position="110"/>
        <end position="136"/>
    </location>
</feature>
<dbReference type="CDD" id="cd00207">
    <property type="entry name" value="fer2"/>
    <property type="match status" value="1"/>
</dbReference>
<dbReference type="InterPro" id="IPR042259">
    <property type="entry name" value="Raco-like_middle_sf"/>
</dbReference>
<dbReference type="PROSITE" id="PS51085">
    <property type="entry name" value="2FE2S_FER_2"/>
    <property type="match status" value="1"/>
</dbReference>
<dbReference type="Gene3D" id="3.30.420.480">
    <property type="entry name" value="Domain of unknown function (DUF4445)"/>
    <property type="match status" value="1"/>
</dbReference>
<dbReference type="SUPFAM" id="SSF54292">
    <property type="entry name" value="2Fe-2S ferredoxin-like"/>
    <property type="match status" value="1"/>
</dbReference>
<dbReference type="Pfam" id="PF00111">
    <property type="entry name" value="Fer2"/>
    <property type="match status" value="1"/>
</dbReference>
<dbReference type="Pfam" id="PF17651">
    <property type="entry name" value="Raco_middle"/>
    <property type="match status" value="1"/>
</dbReference>